<accession>A0A0F9E3V8</accession>
<sequence>MKCRLTRLNSVHQNLRTDEIVGGCPGRPVTGAPFIMTSTPLDSNAHVRLIETTRVTKTTSSEAGRVIEFETKNSVYKWEHLVDPDSSEDRAPVS</sequence>
<reference evidence="1" key="1">
    <citation type="journal article" date="2015" name="Nature">
        <title>Complex archaea that bridge the gap between prokaryotes and eukaryotes.</title>
        <authorList>
            <person name="Spang A."/>
            <person name="Saw J.H."/>
            <person name="Jorgensen S.L."/>
            <person name="Zaremba-Niedzwiedzka K."/>
            <person name="Martijn J."/>
            <person name="Lind A.E."/>
            <person name="van Eijk R."/>
            <person name="Schleper C."/>
            <person name="Guy L."/>
            <person name="Ettema T.J."/>
        </authorList>
    </citation>
    <scope>NUCLEOTIDE SEQUENCE</scope>
</reference>
<protein>
    <submittedName>
        <fullName evidence="1">Uncharacterized protein</fullName>
    </submittedName>
</protein>
<evidence type="ECO:0000313" key="1">
    <source>
        <dbReference type="EMBL" id="KKL18723.1"/>
    </source>
</evidence>
<comment type="caution">
    <text evidence="1">The sequence shown here is derived from an EMBL/GenBank/DDBJ whole genome shotgun (WGS) entry which is preliminary data.</text>
</comment>
<organism evidence="1">
    <name type="scientific">marine sediment metagenome</name>
    <dbReference type="NCBI Taxonomy" id="412755"/>
    <lineage>
        <taxon>unclassified sequences</taxon>
        <taxon>metagenomes</taxon>
        <taxon>ecological metagenomes</taxon>
    </lineage>
</organism>
<proteinExistence type="predicted"/>
<name>A0A0F9E3V8_9ZZZZ</name>
<gene>
    <name evidence="1" type="ORF">LCGC14_2472700</name>
</gene>
<dbReference type="AlphaFoldDB" id="A0A0F9E3V8"/>
<dbReference type="EMBL" id="LAZR01038761">
    <property type="protein sequence ID" value="KKL18723.1"/>
    <property type="molecule type" value="Genomic_DNA"/>
</dbReference>